<dbReference type="EMBL" id="KN832872">
    <property type="protein sequence ID" value="KIN05434.1"/>
    <property type="molecule type" value="Genomic_DNA"/>
</dbReference>
<keyword evidence="1" id="KW-0812">Transmembrane</keyword>
<feature type="transmembrane region" description="Helical" evidence="1">
    <location>
        <begin position="12"/>
        <end position="36"/>
    </location>
</feature>
<keyword evidence="1" id="KW-1133">Transmembrane helix</keyword>
<dbReference type="OrthoDB" id="5342184at2759"/>
<name>A0A0C3D2E7_OIDMZ</name>
<protein>
    <recommendedName>
        <fullName evidence="4">Spherulin 4-like cell surface protein</fullName>
    </recommendedName>
</protein>
<dbReference type="InParanoid" id="A0A0C3D2E7"/>
<dbReference type="HOGENOM" id="CLU_060605_0_0_1"/>
<organism evidence="2 3">
    <name type="scientific">Oidiodendron maius (strain Zn)</name>
    <dbReference type="NCBI Taxonomy" id="913774"/>
    <lineage>
        <taxon>Eukaryota</taxon>
        <taxon>Fungi</taxon>
        <taxon>Dikarya</taxon>
        <taxon>Ascomycota</taxon>
        <taxon>Pezizomycotina</taxon>
        <taxon>Leotiomycetes</taxon>
        <taxon>Leotiomycetes incertae sedis</taxon>
        <taxon>Myxotrichaceae</taxon>
        <taxon>Oidiodendron</taxon>
    </lineage>
</organism>
<evidence type="ECO:0000313" key="2">
    <source>
        <dbReference type="EMBL" id="KIN05434.1"/>
    </source>
</evidence>
<evidence type="ECO:0008006" key="4">
    <source>
        <dbReference type="Google" id="ProtNLM"/>
    </source>
</evidence>
<evidence type="ECO:0000313" key="3">
    <source>
        <dbReference type="Proteomes" id="UP000054321"/>
    </source>
</evidence>
<dbReference type="PANTHER" id="PTHR35040:SF9">
    <property type="entry name" value="4-LIKE CELL SURFACE PROTEIN, PUTATIVE (AFU_ORTHOLOGUE AFUA_4G14080)-RELATED"/>
    <property type="match status" value="1"/>
</dbReference>
<dbReference type="AlphaFoldDB" id="A0A0C3D2E7"/>
<keyword evidence="1" id="KW-0472">Membrane</keyword>
<sequence length="288" mass="31993">MAPTKSLPRRKWCISITVAAIIVIIIVIVVPLAVILPRKKHNIQKANVIVPLYIYPSSTSLWDPLYNALEIHPTLNFTVIINPNSGPGTTQFPDADYTAAVEKLSTYDNALMVGYVRTGYATRNISTVIAEVDTYASWSSNSSALTMHGIFFDEAPYDYSEDAVDFMHTVNQVVKNSTGLHGPRLVLHNPGLIPDSRFDDNTTDVTVVFEHDYPTFLTKEASLDALPNNRSEYCYLINSVPTMALANLTTLVDTLSSEAQYLFLTEETVDFYQSFGSLWTNFTAAMTT</sequence>
<reference evidence="2 3" key="1">
    <citation type="submission" date="2014-04" db="EMBL/GenBank/DDBJ databases">
        <authorList>
            <consortium name="DOE Joint Genome Institute"/>
            <person name="Kuo A."/>
            <person name="Martino E."/>
            <person name="Perotto S."/>
            <person name="Kohler A."/>
            <person name="Nagy L.G."/>
            <person name="Floudas D."/>
            <person name="Copeland A."/>
            <person name="Barry K.W."/>
            <person name="Cichocki N."/>
            <person name="Veneault-Fourrey C."/>
            <person name="LaButti K."/>
            <person name="Lindquist E.A."/>
            <person name="Lipzen A."/>
            <person name="Lundell T."/>
            <person name="Morin E."/>
            <person name="Murat C."/>
            <person name="Sun H."/>
            <person name="Tunlid A."/>
            <person name="Henrissat B."/>
            <person name="Grigoriev I.V."/>
            <person name="Hibbett D.S."/>
            <person name="Martin F."/>
            <person name="Nordberg H.P."/>
            <person name="Cantor M.N."/>
            <person name="Hua S.X."/>
        </authorList>
    </citation>
    <scope>NUCLEOTIDE SEQUENCE [LARGE SCALE GENOMIC DNA]</scope>
    <source>
        <strain evidence="2 3">Zn</strain>
    </source>
</reference>
<gene>
    <name evidence="2" type="ORF">OIDMADRAFT_115367</name>
</gene>
<dbReference type="InterPro" id="IPR021986">
    <property type="entry name" value="Spherulin4"/>
</dbReference>
<accession>A0A0C3D2E7</accession>
<dbReference type="PANTHER" id="PTHR35040">
    <property type="match status" value="1"/>
</dbReference>
<keyword evidence="3" id="KW-1185">Reference proteome</keyword>
<dbReference type="Pfam" id="PF12138">
    <property type="entry name" value="Spherulin4"/>
    <property type="match status" value="1"/>
</dbReference>
<dbReference type="Proteomes" id="UP000054321">
    <property type="component" value="Unassembled WGS sequence"/>
</dbReference>
<reference evidence="3" key="2">
    <citation type="submission" date="2015-01" db="EMBL/GenBank/DDBJ databases">
        <title>Evolutionary Origins and Diversification of the Mycorrhizal Mutualists.</title>
        <authorList>
            <consortium name="DOE Joint Genome Institute"/>
            <consortium name="Mycorrhizal Genomics Consortium"/>
            <person name="Kohler A."/>
            <person name="Kuo A."/>
            <person name="Nagy L.G."/>
            <person name="Floudas D."/>
            <person name="Copeland A."/>
            <person name="Barry K.W."/>
            <person name="Cichocki N."/>
            <person name="Veneault-Fourrey C."/>
            <person name="LaButti K."/>
            <person name="Lindquist E.A."/>
            <person name="Lipzen A."/>
            <person name="Lundell T."/>
            <person name="Morin E."/>
            <person name="Murat C."/>
            <person name="Riley R."/>
            <person name="Ohm R."/>
            <person name="Sun H."/>
            <person name="Tunlid A."/>
            <person name="Henrissat B."/>
            <person name="Grigoriev I.V."/>
            <person name="Hibbett D.S."/>
            <person name="Martin F."/>
        </authorList>
    </citation>
    <scope>NUCLEOTIDE SEQUENCE [LARGE SCALE GENOMIC DNA]</scope>
    <source>
        <strain evidence="3">Zn</strain>
    </source>
</reference>
<evidence type="ECO:0000256" key="1">
    <source>
        <dbReference type="SAM" id="Phobius"/>
    </source>
</evidence>
<proteinExistence type="predicted"/>